<feature type="region of interest" description="Disordered" evidence="1">
    <location>
        <begin position="666"/>
        <end position="722"/>
    </location>
</feature>
<feature type="compositionally biased region" description="Basic and acidic residues" evidence="1">
    <location>
        <begin position="238"/>
        <end position="311"/>
    </location>
</feature>
<evidence type="ECO:0000256" key="1">
    <source>
        <dbReference type="SAM" id="MobiDB-lite"/>
    </source>
</evidence>
<feature type="compositionally biased region" description="Basic and acidic residues" evidence="1">
    <location>
        <begin position="1313"/>
        <end position="1330"/>
    </location>
</feature>
<organism evidence="2 3">
    <name type="scientific">Oikopleura dioica</name>
    <name type="common">Tunicate</name>
    <dbReference type="NCBI Taxonomy" id="34765"/>
    <lineage>
        <taxon>Eukaryota</taxon>
        <taxon>Metazoa</taxon>
        <taxon>Chordata</taxon>
        <taxon>Tunicata</taxon>
        <taxon>Appendicularia</taxon>
        <taxon>Copelata</taxon>
        <taxon>Oikopleuridae</taxon>
        <taxon>Oikopleura</taxon>
    </lineage>
</organism>
<feature type="compositionally biased region" description="Basic and acidic residues" evidence="1">
    <location>
        <begin position="147"/>
        <end position="171"/>
    </location>
</feature>
<feature type="compositionally biased region" description="Basic and acidic residues" evidence="1">
    <location>
        <begin position="1192"/>
        <end position="1280"/>
    </location>
</feature>
<feature type="region of interest" description="Disordered" evidence="1">
    <location>
        <begin position="411"/>
        <end position="568"/>
    </location>
</feature>
<feature type="compositionally biased region" description="Polar residues" evidence="1">
    <location>
        <begin position="675"/>
        <end position="700"/>
    </location>
</feature>
<dbReference type="Proteomes" id="UP001158576">
    <property type="component" value="Chromosome PAR"/>
</dbReference>
<name>A0ABN7RX78_OIKDI</name>
<protein>
    <submittedName>
        <fullName evidence="2">Oidioi.mRNA.OKI2018_I69.PAR.g11598.t1.cds</fullName>
    </submittedName>
</protein>
<proteinExistence type="predicted"/>
<evidence type="ECO:0000313" key="2">
    <source>
        <dbReference type="EMBL" id="CAG5087662.1"/>
    </source>
</evidence>
<keyword evidence="3" id="KW-1185">Reference proteome</keyword>
<feature type="compositionally biased region" description="Polar residues" evidence="1">
    <location>
        <begin position="1"/>
        <end position="10"/>
    </location>
</feature>
<feature type="compositionally biased region" description="Polar residues" evidence="1">
    <location>
        <begin position="610"/>
        <end position="629"/>
    </location>
</feature>
<feature type="compositionally biased region" description="Polar residues" evidence="1">
    <location>
        <begin position="357"/>
        <end position="367"/>
    </location>
</feature>
<feature type="compositionally biased region" description="Low complexity" evidence="1">
    <location>
        <begin position="411"/>
        <end position="444"/>
    </location>
</feature>
<gene>
    <name evidence="2" type="ORF">OKIOD_LOCUS3156</name>
</gene>
<feature type="compositionally biased region" description="Basic and acidic residues" evidence="1">
    <location>
        <begin position="1339"/>
        <end position="1354"/>
    </location>
</feature>
<feature type="compositionally biased region" description="Basic and acidic residues" evidence="1">
    <location>
        <begin position="1164"/>
        <end position="1184"/>
    </location>
</feature>
<feature type="compositionally biased region" description="Acidic residues" evidence="1">
    <location>
        <begin position="451"/>
        <end position="462"/>
    </location>
</feature>
<feature type="compositionally biased region" description="Polar residues" evidence="1">
    <location>
        <begin position="487"/>
        <end position="499"/>
    </location>
</feature>
<feature type="region of interest" description="Disordered" evidence="1">
    <location>
        <begin position="1095"/>
        <end position="1122"/>
    </location>
</feature>
<feature type="region of interest" description="Disordered" evidence="1">
    <location>
        <begin position="1164"/>
        <end position="1446"/>
    </location>
</feature>
<feature type="region of interest" description="Disordered" evidence="1">
    <location>
        <begin position="988"/>
        <end position="1013"/>
    </location>
</feature>
<evidence type="ECO:0000313" key="3">
    <source>
        <dbReference type="Proteomes" id="UP001158576"/>
    </source>
</evidence>
<feature type="region of interest" description="Disordered" evidence="1">
    <location>
        <begin position="1"/>
        <end position="311"/>
    </location>
</feature>
<feature type="compositionally biased region" description="Basic and acidic residues" evidence="1">
    <location>
        <begin position="999"/>
        <end position="1013"/>
    </location>
</feature>
<feature type="region of interest" description="Disordered" evidence="1">
    <location>
        <begin position="333"/>
        <end position="376"/>
    </location>
</feature>
<dbReference type="EMBL" id="OU015568">
    <property type="protein sequence ID" value="CAG5087662.1"/>
    <property type="molecule type" value="Genomic_DNA"/>
</dbReference>
<feature type="compositionally biased region" description="Basic residues" evidence="1">
    <location>
        <begin position="19"/>
        <end position="29"/>
    </location>
</feature>
<reference evidence="2 3" key="1">
    <citation type="submission" date="2021-04" db="EMBL/GenBank/DDBJ databases">
        <authorList>
            <person name="Bliznina A."/>
        </authorList>
    </citation>
    <scope>NUCLEOTIDE SEQUENCE [LARGE SCALE GENOMIC DNA]</scope>
</reference>
<feature type="region of interest" description="Disordered" evidence="1">
    <location>
        <begin position="610"/>
        <end position="632"/>
    </location>
</feature>
<accession>A0ABN7RX78</accession>
<feature type="compositionally biased region" description="Basic residues" evidence="1">
    <location>
        <begin position="228"/>
        <end position="237"/>
    </location>
</feature>
<feature type="compositionally biased region" description="Pro residues" evidence="1">
    <location>
        <begin position="1413"/>
        <end position="1424"/>
    </location>
</feature>
<sequence>MSNEGTSSSDLRQEILGNQKKKKKRKKKSPSPMIDMADLDSILGINERLPFYDTPAPKPAKPKRAEESPKPKKPKPSTSLTPKKKKVKPSFTPDMKKKLKAEKKVKKEKERESKKHRISSKRKSSESSNAPSEAENDPPKKKKKELRKIDEIEEDSKIDLPDREISKKHQPDVSTTDSSNKKSEDKDSEPDDFWKEYLVNPHSEESESSSKTTDKAVENSAKSETPKKKPKGKRRGKSVKEERLEKEKIRAEKEEQEKIRKEEEKRLEIEKQERQQKEVEKRRKMEEEKRLKEIEKKRQDEELLAKKKAKEEKERLKVLAEIKELLPQVQKKPFKPDLSVKYPPCAREDDKEDPSEVSDNSSASNALPSADLEKIDDDLATKKKIVSEKKIIQPRIIQDAIISSVNSLVKITKSSSSSRDSVNTSIDDASKKSSLSSQNEESQSMPSLEAVTEDDIELGPEEDISRNPQDSPVEESMQIDNKLGDCSETQTVVSESSPADQKDSESKKHRISSKRKSSESSYAPSESVAADQPSSSPESLSDRLEQPKIPNGNPEPSTTSLCAEKTPIVRKKKLTEEEVEKLMDAVETDEEKDQIWKDFLMQDSLDKLAQEQNTSIAEQTEEPASTTEKVASETLEIERKLASLETEEEKDLAWKEYLMKDAIEANDDKNDCPSGGSNPTQVESLPTSSSSENPPCTLTNTTEKYDPTEPTTDDTAALEETDNMPLTSLIEAIETNKPKLTQKKQNAPIVELNKKLTEDLENDGHDIDEIDFNKPETFAKKPAPEAVAQKTAPATKKKHQQPRHLQPLLPEQKLLQNQFLLLQRLTDENDQDDADAIEIGFTDDLVEENSAKLFFIGLKDIRNQAIRGELEKFGNVGDVVEFQRHKVDLGTFIEEVACVKVASAENATAIMKRFNNRKILESKNKVVIKQVINFPSKAEMKKLVKAAVDDRTKQMINEAKKRFYDLEKDFAREKRSLEEAARALSSAESEISTYRKKQSMHEKNAERSKKQARVLEDDLKKERDVLESVRKSAEVQRKECKKISDEVRETEAELRKVENEIAKIRARTGQLREIKKQRSRPQAYVSPVEPISKTIYNDPVNPTMPSRSAPRSTRDDGWRNDGGWIEDDVYASKYANERLGGQSSYYSAGESELDKIRREREELARQSEELRRQRDQDEYHVRQMEEEERALEEERRQIEEMRRENERIQREVEEEKRRQVEEEAKYEQERLAEERRRQIEQERQAEERKRRELEEMRNRERVKILEEKKRLEEEQRKWAQEKAAAAAARERLQNQRSSLGGSGQHVAGPPPRQELRRGMRQEEQRQHQRGGDSGANSWEETRERMRRERDEAARKRPGMPARSYGPPPTRPRNDDVIVLDDDSPPHRGRGGHPPVYTAPPPVRSYNDPRRVPNYPPPSRTPPQPHSYAPPTVPPPTTGRSWPFNRR</sequence>